<dbReference type="PANTHER" id="PTHR32305:SF17">
    <property type="entry name" value="TRNA NUCLEASE WAPA"/>
    <property type="match status" value="1"/>
</dbReference>
<gene>
    <name evidence="1" type="ORF">SH580_18725</name>
</gene>
<organism evidence="1 2">
    <name type="scientific">Coraliomargarita algicola</name>
    <dbReference type="NCBI Taxonomy" id="3092156"/>
    <lineage>
        <taxon>Bacteria</taxon>
        <taxon>Pseudomonadati</taxon>
        <taxon>Verrucomicrobiota</taxon>
        <taxon>Opitutia</taxon>
        <taxon>Puniceicoccales</taxon>
        <taxon>Coraliomargaritaceae</taxon>
        <taxon>Coraliomargarita</taxon>
    </lineage>
</organism>
<name>A0ABZ0RIV7_9BACT</name>
<dbReference type="RefSeq" id="WP_319832337.1">
    <property type="nucleotide sequence ID" value="NZ_CP138858.1"/>
</dbReference>
<dbReference type="NCBIfam" id="TIGR03696">
    <property type="entry name" value="Rhs_assc_core"/>
    <property type="match status" value="1"/>
</dbReference>
<reference evidence="1 2" key="1">
    <citation type="submission" date="2023-11" db="EMBL/GenBank/DDBJ databases">
        <title>Coraliomargarita sp. nov., isolated from marine algae.</title>
        <authorList>
            <person name="Lee J.K."/>
            <person name="Baek J.H."/>
            <person name="Kim J.M."/>
            <person name="Choi D.G."/>
            <person name="Jeon C.O."/>
        </authorList>
    </citation>
    <scope>NUCLEOTIDE SEQUENCE [LARGE SCALE GENOMIC DNA]</scope>
    <source>
        <strain evidence="1 2">J2-16</strain>
    </source>
</reference>
<dbReference type="InterPro" id="IPR022385">
    <property type="entry name" value="Rhs_assc_core"/>
</dbReference>
<dbReference type="EMBL" id="CP138858">
    <property type="protein sequence ID" value="WPJ95457.1"/>
    <property type="molecule type" value="Genomic_DNA"/>
</dbReference>
<dbReference type="Gene3D" id="2.180.10.10">
    <property type="entry name" value="RHS repeat-associated core"/>
    <property type="match status" value="1"/>
</dbReference>
<dbReference type="InterPro" id="IPR050708">
    <property type="entry name" value="T6SS_VgrG/RHS"/>
</dbReference>
<evidence type="ECO:0000313" key="1">
    <source>
        <dbReference type="EMBL" id="WPJ95457.1"/>
    </source>
</evidence>
<evidence type="ECO:0000313" key="2">
    <source>
        <dbReference type="Proteomes" id="UP001324993"/>
    </source>
</evidence>
<keyword evidence="2" id="KW-1185">Reference proteome</keyword>
<proteinExistence type="predicted"/>
<sequence>MLNGNLASLSYSNGVIHNWSYDSQNRLKDLTVRNAAFTTLNSYAYTLQASGHRTEVVENTGRTVGYTLDNQYRLTQETISGDSNPRLNGTSDWAYDLVGNRLTQQSDLDNVFNAAETYSDNNWLDSDVYDSNGNTTSSEAFGEGGQQASVILNDHYDWRNRLIRRDEARQRVDGRTGGSVRRTPQAGALWAAQAQKSDGTIIEIVYDGFGDRVKKTVSGLSSQPSAFETTWFLVDRNNLTGYAQVVEEIGQGDELQVIYSYGLDLISQDRRQNALSGVEGDDDGSGNFTQSFYLYDGLGTVRALADINGAITDTYTYDAWGVILSTSHSSLPTVNSYLFTGEQWDADLEMMFLRARYLNLSTGRFHTMDTFEGVTTDPVTLHKYLYANAAPHQFTDPSGKMTLAEIGIAAGIGGIINASLGAVFNFAAGKEQTLIKDFFVGAALAPVGGPMAKLLGKIGLPLIKRFLGMVGRVPNLTLVSGSSAQKLLVGASRNFFSTIKSYPKVDSTLLGKMLKAVFPKVKWEQHHVWIQQAWSRTGGPGRIFADDAINEGLRRMGNSYLNLLPIPRGLNGALGRNAARGGAYTEYFATAFYSFLVYGNGQTALYLNSVF</sequence>
<dbReference type="Proteomes" id="UP001324993">
    <property type="component" value="Chromosome"/>
</dbReference>
<protein>
    <submittedName>
        <fullName evidence="1">RHS repeat-associated core domain-containing protein</fullName>
    </submittedName>
</protein>
<accession>A0ABZ0RIV7</accession>
<dbReference type="PANTHER" id="PTHR32305">
    <property type="match status" value="1"/>
</dbReference>